<dbReference type="InterPro" id="IPR012878">
    <property type="entry name" value="Beta-AFase-like_GH127_cat"/>
</dbReference>
<protein>
    <submittedName>
        <fullName evidence="3">Distantly related to retaining beta-L-arabinofuranosidase from Bifidobacterium longum</fullName>
    </submittedName>
</protein>
<dbReference type="AlphaFoldDB" id="A0A1U7CJ72"/>
<dbReference type="PANTHER" id="PTHR31151">
    <property type="entry name" value="PROLINE-TRNA LIGASE (DUF1680)"/>
    <property type="match status" value="1"/>
</dbReference>
<dbReference type="PANTHER" id="PTHR31151:SF0">
    <property type="entry name" value="PROLINE-TRNA LIGASE (DUF1680)"/>
    <property type="match status" value="1"/>
</dbReference>
<evidence type="ECO:0000313" key="4">
    <source>
        <dbReference type="Proteomes" id="UP000186309"/>
    </source>
</evidence>
<evidence type="ECO:0000259" key="1">
    <source>
        <dbReference type="Pfam" id="PF07944"/>
    </source>
</evidence>
<evidence type="ECO:0000313" key="3">
    <source>
        <dbReference type="EMBL" id="APW58985.1"/>
    </source>
</evidence>
<dbReference type="OrthoDB" id="9757939at2"/>
<dbReference type="SUPFAM" id="SSF48208">
    <property type="entry name" value="Six-hairpin glycosidases"/>
    <property type="match status" value="1"/>
</dbReference>
<dbReference type="InterPro" id="IPR008928">
    <property type="entry name" value="6-hairpin_glycosidase_sf"/>
</dbReference>
<feature type="domain" description="Non-reducing end beta-L-arabinofuranosidase-like GH127 middle" evidence="2">
    <location>
        <begin position="419"/>
        <end position="517"/>
    </location>
</feature>
<dbReference type="Pfam" id="PF07944">
    <property type="entry name" value="Beta-AFase-like_GH127_cat"/>
    <property type="match status" value="1"/>
</dbReference>
<dbReference type="RefSeq" id="WP_083712633.1">
    <property type="nucleotide sequence ID" value="NZ_CP019082.1"/>
</dbReference>
<evidence type="ECO:0000259" key="2">
    <source>
        <dbReference type="Pfam" id="PF20736"/>
    </source>
</evidence>
<keyword evidence="4" id="KW-1185">Reference proteome</keyword>
<proteinExistence type="predicted"/>
<dbReference type="STRING" id="1387353.BSF38_00398"/>
<organism evidence="3 4">
    <name type="scientific">Paludisphaera borealis</name>
    <dbReference type="NCBI Taxonomy" id="1387353"/>
    <lineage>
        <taxon>Bacteria</taxon>
        <taxon>Pseudomonadati</taxon>
        <taxon>Planctomycetota</taxon>
        <taxon>Planctomycetia</taxon>
        <taxon>Isosphaerales</taxon>
        <taxon>Isosphaeraceae</taxon>
        <taxon>Paludisphaera</taxon>
    </lineage>
</organism>
<sequence>MIRSQGRHVWIAALGLILGTPHSGFAEPPRAGRIEANALEPLPLGRIKPTGWLKRQLEIQAAGLGGCLDEFWPDIKSSAWIGGKAEGWERVPYWLDGLVPLAYLNDEPALKAKVKRFVDTILEHQQPDGWLGPIGDAAGHQPYDPWPLFPLFKAFLQYEQATADPRVIPALLRCARKLDKVLDQTPLSNWGKMRAADLSTALYALHDRVREPWLIDLARKAFAQSYDWRAHFDDFKFTGKTQGKFELDTHGVNTAMGLKYGPVRYRISGDPKDRDSVFSMLEILDKYHGQATGMFTCDEHLAGRSPSQGTELCTVVEAMYSLETAIAITGDARLGDRLEKITFNALPATFKKDMTAHQYDQQCNQVVCKREGEHVYVDNGPDSNLYGLEPNFGCCTANFHQGWPKFASNLWMKTPGGGLAVVAYAPCIVETEIQGKPVKVEVRTDYPFRDAIEIVVTVPEPMTFPLELRVPEWSPPLMIEGTNVTVQRVGPPRNEGAGYQAMNARWSGSTVVRFALPSEFRLYRGDHDSVAVERGPLVFALPIGAEWKKLKDNPIFADWEVYPTTPWNYALEIDPANLAKSLSLEQSPLNASGSLFSVDAAPISLQVKGRRLESWKIERGAAAPPPRSPARSDAPLEELRLIPYGCTDLRITEFPMLVRSSGR</sequence>
<dbReference type="KEGG" id="pbor:BSF38_00398"/>
<dbReference type="InterPro" id="IPR049046">
    <property type="entry name" value="Beta-AFase-like_GH127_middle"/>
</dbReference>
<dbReference type="EMBL" id="CP019082">
    <property type="protein sequence ID" value="APW58985.1"/>
    <property type="molecule type" value="Genomic_DNA"/>
</dbReference>
<dbReference type="GO" id="GO:0005975">
    <property type="term" value="P:carbohydrate metabolic process"/>
    <property type="evidence" value="ECO:0007669"/>
    <property type="project" value="InterPro"/>
</dbReference>
<feature type="domain" description="Non-reducing end beta-L-arabinofuranosidase-like GH127 catalytic" evidence="1">
    <location>
        <begin position="92"/>
        <end position="407"/>
    </location>
</feature>
<reference evidence="4" key="1">
    <citation type="submission" date="2016-12" db="EMBL/GenBank/DDBJ databases">
        <title>Comparative genomics of four Isosphaeraceae planctomycetes: a common pool of plasmids and glycoside hydrolase genes.</title>
        <authorList>
            <person name="Ivanova A."/>
        </authorList>
    </citation>
    <scope>NUCLEOTIDE SEQUENCE [LARGE SCALE GENOMIC DNA]</scope>
    <source>
        <strain evidence="4">PX4</strain>
    </source>
</reference>
<name>A0A1U7CJ72_9BACT</name>
<dbReference type="Pfam" id="PF20736">
    <property type="entry name" value="Glyco_hydro127M"/>
    <property type="match status" value="1"/>
</dbReference>
<accession>A0A1U7CJ72</accession>
<gene>
    <name evidence="3" type="ORF">BSF38_00398</name>
</gene>
<dbReference type="Proteomes" id="UP000186309">
    <property type="component" value="Chromosome"/>
</dbReference>